<proteinExistence type="inferred from homology"/>
<organism evidence="3 4">
    <name type="scientific">Trinickia violacea</name>
    <dbReference type="NCBI Taxonomy" id="2571746"/>
    <lineage>
        <taxon>Bacteria</taxon>
        <taxon>Pseudomonadati</taxon>
        <taxon>Pseudomonadota</taxon>
        <taxon>Betaproteobacteria</taxon>
        <taxon>Burkholderiales</taxon>
        <taxon>Burkholderiaceae</taxon>
        <taxon>Trinickia</taxon>
    </lineage>
</organism>
<dbReference type="GO" id="GO:0006508">
    <property type="term" value="P:proteolysis"/>
    <property type="evidence" value="ECO:0007669"/>
    <property type="project" value="InterPro"/>
</dbReference>
<dbReference type="InterPro" id="IPR000667">
    <property type="entry name" value="Peptidase_S13"/>
</dbReference>
<dbReference type="GO" id="GO:0000270">
    <property type="term" value="P:peptidoglycan metabolic process"/>
    <property type="evidence" value="ECO:0007669"/>
    <property type="project" value="TreeGrafter"/>
</dbReference>
<keyword evidence="2" id="KW-0378">Hydrolase</keyword>
<evidence type="ECO:0000256" key="2">
    <source>
        <dbReference type="ARBA" id="ARBA00022801"/>
    </source>
</evidence>
<dbReference type="SUPFAM" id="SSF56601">
    <property type="entry name" value="beta-lactamase/transpeptidase-like"/>
    <property type="match status" value="1"/>
</dbReference>
<dbReference type="EMBL" id="CP040078">
    <property type="protein sequence ID" value="QCP52598.1"/>
    <property type="molecule type" value="Genomic_DNA"/>
</dbReference>
<dbReference type="AlphaFoldDB" id="A0A4P8ITP3"/>
<evidence type="ECO:0000313" key="3">
    <source>
        <dbReference type="EMBL" id="QCP52598.1"/>
    </source>
</evidence>
<dbReference type="Proteomes" id="UP000298656">
    <property type="component" value="Chromosome 2"/>
</dbReference>
<comment type="similarity">
    <text evidence="1">Belongs to the peptidase S13 family.</text>
</comment>
<dbReference type="OrthoDB" id="9802627at2"/>
<accession>A0A4P8ITP3</accession>
<reference evidence="3 4" key="1">
    <citation type="submission" date="2019-05" db="EMBL/GenBank/DDBJ databases">
        <title>Burkholderia sp. DHOD12, isolated from subtropical forest soil.</title>
        <authorList>
            <person name="Gao Z.-H."/>
            <person name="Qiu L.-H."/>
        </authorList>
    </citation>
    <scope>NUCLEOTIDE SEQUENCE [LARGE SCALE GENOMIC DNA]</scope>
    <source>
        <strain evidence="3 4">DHOD12</strain>
    </source>
</reference>
<dbReference type="PANTHER" id="PTHR30023:SF0">
    <property type="entry name" value="PENICILLIN-SENSITIVE CARBOXYPEPTIDASE A"/>
    <property type="match status" value="1"/>
</dbReference>
<sequence length="224" mass="23358">MLGYRVCALAQAACLIDPSVKAADRIAVPALKSMTPAPIAFMDAGAKKYRLPNALLAGAETRAVMSRRIVGAIAACLACAGLLVSGGGGSVTLDPIVAIMSKPRYVAANSQWSMVVMDAASGSVLYSVDPDVLSYTGSVRKLFSVGTALDEIGPSHQFETPVYRNGTVSAGGTLPMAGYIDAKSGRRLTFALFVNHAGPLTAFTDTLDVYDDEAQILGIVYDSF</sequence>
<keyword evidence="4" id="KW-1185">Reference proteome</keyword>
<dbReference type="Pfam" id="PF02113">
    <property type="entry name" value="Peptidase_S13"/>
    <property type="match status" value="1"/>
</dbReference>
<dbReference type="Gene3D" id="3.40.710.10">
    <property type="entry name" value="DD-peptidase/beta-lactamase superfamily"/>
    <property type="match status" value="1"/>
</dbReference>
<evidence type="ECO:0000256" key="1">
    <source>
        <dbReference type="ARBA" id="ARBA00006096"/>
    </source>
</evidence>
<dbReference type="GO" id="GO:0004185">
    <property type="term" value="F:serine-type carboxypeptidase activity"/>
    <property type="evidence" value="ECO:0007669"/>
    <property type="project" value="InterPro"/>
</dbReference>
<protein>
    <submittedName>
        <fullName evidence="3">Uncharacterized protein</fullName>
    </submittedName>
</protein>
<evidence type="ECO:0000313" key="4">
    <source>
        <dbReference type="Proteomes" id="UP000298656"/>
    </source>
</evidence>
<dbReference type="KEGG" id="tvl:FAZ95_25945"/>
<gene>
    <name evidence="3" type="ORF">FAZ95_25945</name>
</gene>
<name>A0A4P8ITP3_9BURK</name>
<dbReference type="InterPro" id="IPR012338">
    <property type="entry name" value="Beta-lactam/transpept-like"/>
</dbReference>
<dbReference type="PANTHER" id="PTHR30023">
    <property type="entry name" value="D-ALANYL-D-ALANINE CARBOXYPEPTIDASE"/>
    <property type="match status" value="1"/>
</dbReference>